<dbReference type="Pfam" id="PF13402">
    <property type="entry name" value="Peptidase_M60"/>
    <property type="match status" value="1"/>
</dbReference>
<name>W7BNW5_9LIST</name>
<dbReference type="Proteomes" id="UP000019253">
    <property type="component" value="Unassembled WGS sequence"/>
</dbReference>
<evidence type="ECO:0000259" key="2">
    <source>
        <dbReference type="PROSITE" id="PS51723"/>
    </source>
</evidence>
<keyword evidence="4" id="KW-1185">Reference proteome</keyword>
<evidence type="ECO:0000256" key="1">
    <source>
        <dbReference type="SAM" id="SignalP"/>
    </source>
</evidence>
<dbReference type="Gene3D" id="3.40.390.80">
    <property type="entry name" value="Peptidase M60, enhancin-like domain 2"/>
    <property type="match status" value="1"/>
</dbReference>
<sequence length="883" mass="99610">MKNKWRLFLATIFLTAAVTMFATSDLKVAAATMTKKLDTLENPTWMRNQGLSKGIDHDRQDLGVLLPKNATIEIRQVNPNFKKELTLELLNDDNKTESSHMVGSSWVKITANTDSVPFIKTTFTTETPTIEYKVSDTAMDLPVFKQGDKEADFFEEWDKTQAAFGVIGNEYIQILVPARDKSYLKKMNDFASINALLDYYDTLFETYNELEGLSFTPQKATDKNIANRYFAKADIHGAGGGYYGANYTAETGPSVITFWLRPYWGGLHEIGHGYQGNFMSDTSFGTSEVWNNLYADTMQKKTLGSEYPSGWLYENNTTRLETTFEKNVYTTKTVADNWDGRSKLYLLTLLKDKAGDQAFAHFNQSYRAAVAANTVGENPLILDLVSKYFGEASHYDFAAFLELVQGPMSEYQKAENLYSGNKAVYPLASLLSEDNLKAARKDIKLDSKWGLVSNDQIEKYKLTKTMDLDFSINDFSQIKGKVLRIKDGADVVREIKITTPTMTLKDMPIGIYSLDIPTGVSRFYEPSSNYLAVSDHVSNAVIQMDELKTSTIAEENMVFKGLGNVIFARATVDAEKNSFELDVTRSQPHVYFDDEYASVEVLDDQGKSLLKKVMNGGHTATEKLQTTIKPGYTIRVAHREADRFSMSGTPANLVNTGSLQIFKVTKYGLTSDITGVTAQAALDNYKAKLVNFATMISSNNTFKQENYINLKTKLRKGIDYLPDADKATFQENYADLFVIDDDTPKYFMDGEQFEFEFRGHNNWSFAALTLDLQKKQAVLTQKMGEANGNFAGMYASASIYDEQGKLVYERKFNGRGYVPGYVPRNMKIDEGYYIKITHEEYENRLTFTNLETKETIETKKQATYKVMAKGLLEMPEYRVLGGN</sequence>
<gene>
    <name evidence="3" type="ORF">PGRAN_14123</name>
</gene>
<comment type="caution">
    <text evidence="3">The sequence shown here is derived from an EMBL/GenBank/DDBJ whole genome shotgun (WGS) entry which is preliminary data.</text>
</comment>
<dbReference type="InterPro" id="IPR031161">
    <property type="entry name" value="Peptidase_M60_dom"/>
</dbReference>
<dbReference type="InterPro" id="IPR042279">
    <property type="entry name" value="Pep_M60_3"/>
</dbReference>
<dbReference type="Pfam" id="PF03272">
    <property type="entry name" value="Mucin_bdg"/>
    <property type="match status" value="2"/>
</dbReference>
<feature type="signal peptide" evidence="1">
    <location>
        <begin position="1"/>
        <end position="22"/>
    </location>
</feature>
<dbReference type="PATRIC" id="fig|1265819.5.peg.2822"/>
<dbReference type="AlphaFoldDB" id="W7BNW5"/>
<evidence type="ECO:0000313" key="4">
    <source>
        <dbReference type="Proteomes" id="UP000019253"/>
    </source>
</evidence>
<protein>
    <submittedName>
        <fullName evidence="3">Putative enhancing factor (Viral)</fullName>
    </submittedName>
</protein>
<keyword evidence="1" id="KW-0732">Signal</keyword>
<organism evidence="3 4">
    <name type="scientific">Listeria grandensis FSL F6-0971</name>
    <dbReference type="NCBI Taxonomy" id="1265819"/>
    <lineage>
        <taxon>Bacteria</taxon>
        <taxon>Bacillati</taxon>
        <taxon>Bacillota</taxon>
        <taxon>Bacilli</taxon>
        <taxon>Bacillales</taxon>
        <taxon>Listeriaceae</taxon>
        <taxon>Listeria</taxon>
    </lineage>
</organism>
<dbReference type="InterPro" id="IPR004954">
    <property type="entry name" value="Mucin-bd"/>
</dbReference>
<proteinExistence type="predicted"/>
<dbReference type="OrthoDB" id="2392728at2"/>
<dbReference type="SMART" id="SM01276">
    <property type="entry name" value="M60-like"/>
    <property type="match status" value="1"/>
</dbReference>
<dbReference type="Gene3D" id="1.10.390.30">
    <property type="entry name" value="Peptidase M60, enhancin-like domain 3"/>
    <property type="match status" value="1"/>
</dbReference>
<dbReference type="PROSITE" id="PS51723">
    <property type="entry name" value="PEPTIDASE_M60"/>
    <property type="match status" value="1"/>
</dbReference>
<dbReference type="STRING" id="1265819.PGRAN_14123"/>
<dbReference type="EMBL" id="AODD01000026">
    <property type="protein sequence ID" value="EUJ21738.1"/>
    <property type="molecule type" value="Genomic_DNA"/>
</dbReference>
<accession>W7BNW5</accession>
<dbReference type="RefSeq" id="WP_051998642.1">
    <property type="nucleotide sequence ID" value="NZ_AODD01000026.1"/>
</dbReference>
<reference evidence="3 4" key="1">
    <citation type="journal article" date="2014" name="Int. J. Syst. Evol. Microbiol.">
        <title>Listeria floridensis sp. nov., Listeria aquatica sp. nov., Listeria cornellensis sp. nov., Listeria riparia sp. nov. and Listeria grandensis sp. nov., from agricultural and natural environments.</title>
        <authorList>
            <person name="den Bakker H.C."/>
            <person name="Warchocki S."/>
            <person name="Wright E.M."/>
            <person name="Allred A.F."/>
            <person name="Ahlstrom C."/>
            <person name="Manuel C.S."/>
            <person name="Stasiewicz M.J."/>
            <person name="Burrell A."/>
            <person name="Roof S."/>
            <person name="Strawn L."/>
            <person name="Fortes E.D."/>
            <person name="Nightingale K.K."/>
            <person name="Kephart D."/>
            <person name="Wiedmann M."/>
        </authorList>
    </citation>
    <scope>NUCLEOTIDE SEQUENCE [LARGE SCALE GENOMIC DNA]</scope>
    <source>
        <strain evidence="4">FSL F6-971</strain>
    </source>
</reference>
<evidence type="ECO:0000313" key="3">
    <source>
        <dbReference type="EMBL" id="EUJ21738.1"/>
    </source>
</evidence>
<feature type="domain" description="Peptidase M60" evidence="2">
    <location>
        <begin position="57"/>
        <end position="355"/>
    </location>
</feature>
<feature type="chain" id="PRO_5039690263" evidence="1">
    <location>
        <begin position="23"/>
        <end position="883"/>
    </location>
</feature>